<reference evidence="2" key="1">
    <citation type="submission" date="2016-11" db="UniProtKB">
        <authorList>
            <consortium name="WormBaseParasite"/>
        </authorList>
    </citation>
    <scope>IDENTIFICATION</scope>
    <source>
        <strain evidence="2">KR3021</strain>
    </source>
</reference>
<dbReference type="WBParaSite" id="RSKR_0000861700.1">
    <property type="protein sequence ID" value="RSKR_0000861700.1"/>
    <property type="gene ID" value="RSKR_0000861700"/>
</dbReference>
<organism evidence="1 2">
    <name type="scientific">Rhabditophanes sp. KR3021</name>
    <dbReference type="NCBI Taxonomy" id="114890"/>
    <lineage>
        <taxon>Eukaryota</taxon>
        <taxon>Metazoa</taxon>
        <taxon>Ecdysozoa</taxon>
        <taxon>Nematoda</taxon>
        <taxon>Chromadorea</taxon>
        <taxon>Rhabditida</taxon>
        <taxon>Tylenchina</taxon>
        <taxon>Panagrolaimomorpha</taxon>
        <taxon>Strongyloidoidea</taxon>
        <taxon>Alloionematidae</taxon>
        <taxon>Rhabditophanes</taxon>
    </lineage>
</organism>
<proteinExistence type="predicted"/>
<evidence type="ECO:0000313" key="1">
    <source>
        <dbReference type="Proteomes" id="UP000095286"/>
    </source>
</evidence>
<accession>A0AC35U8S0</accession>
<protein>
    <submittedName>
        <fullName evidence="2">Conserved oligomeric Golgi complex subunit 7</fullName>
    </submittedName>
</protein>
<sequence length="674" mass="76746">MKDKDLTDLLSADKCDVIAIINESSFAKKSAEMAGMIDSMYISANQRLVDEKRDFDLNSVLLNVNELSKETDAILIKLSTHIKSLKNEESKLPSSNTILVYDSAKTRTDLIAKVIKSKIEFKNACDNLKLIDRCNHKELYPVLVRLQECRKFLNEYFISLGNETEIEEMKQQFLSSHSNVISNGIESNDKITLLDLQAKYNSLDCKQIFEDAFKAFITHKMTIYVEQMEQVTRPDEILPSITDASLWKILSEAVDMWKSYHQLADELFFDKGSQLTSNSIYEALFKKWSTINGMFVNVMTNEKDQLTACLQVSKLLGSHLESVKARGDEHILHICSKVNENLLQSLKVIYQRETKSFLFSIISKIEPQDKSFKSKHKWLIPCIEDLQRVMLQLVHEAGDIFGVKFVEIICSSLETAIDELINLIINKDYLKIKKDANNEINIHKSIGEITEEKFNSIVVVGYIIKMQDSLNMSMKKTLEEISGRLLTNGNDLFLTPSQLLNKYNKNVVNHKTSAISNVIIYKMSSDLEGLFNQFVGQQEHAKNVAASLPNFSAAPHNYITTVGHSLLQILNTVTIYLNNAYFEASIKKISSKENERKKTTSSEFFLDLWLLDNIAVKCVDYFVEQIHEMGVLSTPLAKQLHADARFLIDAIVDLRLQPTHELISIVATLAEQIH</sequence>
<evidence type="ECO:0000313" key="2">
    <source>
        <dbReference type="WBParaSite" id="RSKR_0000861700.1"/>
    </source>
</evidence>
<dbReference type="Proteomes" id="UP000095286">
    <property type="component" value="Unplaced"/>
</dbReference>
<name>A0AC35U8S0_9BILA</name>